<dbReference type="PANTHER" id="PTHR33908:SF3">
    <property type="entry name" value="UNDECAPRENYL PHOSPHATE-ALPHA-4-AMINO-4-DEOXY-L-ARABINOSE ARABINOSYL TRANSFERASE"/>
    <property type="match status" value="1"/>
</dbReference>
<feature type="transmembrane region" description="Helical" evidence="8">
    <location>
        <begin position="354"/>
        <end position="373"/>
    </location>
</feature>
<protein>
    <submittedName>
        <fullName evidence="11">Uncharacterized protein</fullName>
    </submittedName>
</protein>
<feature type="domain" description="Putative mannosyltransferase YkcA/B-like C-terminal" evidence="10">
    <location>
        <begin position="515"/>
        <end position="590"/>
    </location>
</feature>
<dbReference type="Pfam" id="PF24878">
    <property type="entry name" value="YkcB_C"/>
    <property type="match status" value="1"/>
</dbReference>
<evidence type="ECO:0000256" key="7">
    <source>
        <dbReference type="ARBA" id="ARBA00023136"/>
    </source>
</evidence>
<evidence type="ECO:0000256" key="6">
    <source>
        <dbReference type="ARBA" id="ARBA00022989"/>
    </source>
</evidence>
<evidence type="ECO:0000256" key="2">
    <source>
        <dbReference type="ARBA" id="ARBA00022475"/>
    </source>
</evidence>
<dbReference type="Proteomes" id="UP000279275">
    <property type="component" value="Unassembled WGS sequence"/>
</dbReference>
<reference evidence="11 12" key="1">
    <citation type="submission" date="2018-10" db="EMBL/GenBank/DDBJ databases">
        <title>Isolation from cow dung.</title>
        <authorList>
            <person name="Ling L."/>
        </authorList>
    </citation>
    <scope>NUCLEOTIDE SEQUENCE [LARGE SCALE GENOMIC DNA]</scope>
    <source>
        <strain evidence="11 12">NEAU-LL90</strain>
    </source>
</reference>
<feature type="transmembrane region" description="Helical" evidence="8">
    <location>
        <begin position="321"/>
        <end position="342"/>
    </location>
</feature>
<keyword evidence="6 8" id="KW-1133">Transmembrane helix</keyword>
<keyword evidence="2" id="KW-1003">Cell membrane</keyword>
<keyword evidence="4" id="KW-0808">Transferase</keyword>
<keyword evidence="7 8" id="KW-0472">Membrane</keyword>
<dbReference type="InterPro" id="IPR038731">
    <property type="entry name" value="RgtA/B/C-like"/>
</dbReference>
<feature type="transmembrane region" description="Helical" evidence="8">
    <location>
        <begin position="379"/>
        <end position="397"/>
    </location>
</feature>
<feature type="transmembrane region" description="Helical" evidence="8">
    <location>
        <begin position="232"/>
        <end position="254"/>
    </location>
</feature>
<gene>
    <name evidence="11" type="ORF">EBN03_07860</name>
</gene>
<dbReference type="EMBL" id="RFFH01000002">
    <property type="protein sequence ID" value="RMI34300.1"/>
    <property type="molecule type" value="Genomic_DNA"/>
</dbReference>
<evidence type="ECO:0000256" key="3">
    <source>
        <dbReference type="ARBA" id="ARBA00022676"/>
    </source>
</evidence>
<evidence type="ECO:0000313" key="11">
    <source>
        <dbReference type="EMBL" id="RMI34300.1"/>
    </source>
</evidence>
<feature type="transmembrane region" description="Helical" evidence="8">
    <location>
        <begin position="133"/>
        <end position="152"/>
    </location>
</feature>
<feature type="transmembrane region" description="Helical" evidence="8">
    <location>
        <begin position="409"/>
        <end position="427"/>
    </location>
</feature>
<dbReference type="PANTHER" id="PTHR33908">
    <property type="entry name" value="MANNOSYLTRANSFERASE YKCB-RELATED"/>
    <property type="match status" value="1"/>
</dbReference>
<feature type="transmembrane region" description="Helical" evidence="8">
    <location>
        <begin position="187"/>
        <end position="220"/>
    </location>
</feature>
<proteinExistence type="predicted"/>
<feature type="transmembrane region" description="Helical" evidence="8">
    <location>
        <begin position="433"/>
        <end position="451"/>
    </location>
</feature>
<dbReference type="RefSeq" id="WP_122187224.1">
    <property type="nucleotide sequence ID" value="NZ_RFFH01000002.1"/>
</dbReference>
<comment type="caution">
    <text evidence="11">The sequence shown here is derived from an EMBL/GenBank/DDBJ whole genome shotgun (WGS) entry which is preliminary data.</text>
</comment>
<accession>A0A3M2LC61</accession>
<sequence length="612" mass="64873">MTERTLAVSSDESPRRGRRAALRAPEGQPVWVLPALIAVAALAAVSYSWGIAHRSPHLFYAAAARSMALNWHNFCYAAFDPAGTVSIDKLPGAVWIQALSVKMFGPHLWALMLPQVVEGVATVFLLFAAVRRIAGPVAGLIAAVVLACTPAVTALDRGNLPDTLMILLLVAAADRVLVAVAESRPRQLWWAGLLLGLAFQAKMIQAWVVVPAFALACLVAGTVPWWRRVRDLAIFAAIALVVGLAWMSVVSLIGRAHRPYVDGSPDDSLFHQVFVYNAADRTDSGFSVGAANLATGPDGRNLRSAMVFGPGDHWAHVFTGAAGRSIGVLVPLALVALAGLVWTHRGRRTPKITAALIIWGGWLLTYLVVFLAVGTVNPYYLATLAVPVAVLLGWAGTEYVAAQSNSVRRILPLVVAATGLYGWWVLAPATHDVRWIVLALVLALSAAALLWRAAGAAVLLLVAVLAAPAVASAEVVHAGYGALDTPYESTAVSDVTQRITMNAIAGAPRLIGSAQRAYPTARYPAVTYTSIIGAPFIYVTGAEIATIGGFTGTAPVLTIADIETLVSQHQIGFALLNPSDDARVRWIEQHCKQLPSQPGDIIEIYACAPMAH</sequence>
<keyword evidence="12" id="KW-1185">Reference proteome</keyword>
<name>A0A3M2LC61_9NOCA</name>
<evidence type="ECO:0000256" key="5">
    <source>
        <dbReference type="ARBA" id="ARBA00022692"/>
    </source>
</evidence>
<evidence type="ECO:0000313" key="12">
    <source>
        <dbReference type="Proteomes" id="UP000279275"/>
    </source>
</evidence>
<dbReference type="AlphaFoldDB" id="A0A3M2LC61"/>
<feature type="transmembrane region" description="Helical" evidence="8">
    <location>
        <begin position="458"/>
        <end position="480"/>
    </location>
</feature>
<evidence type="ECO:0000259" key="9">
    <source>
        <dbReference type="Pfam" id="PF13231"/>
    </source>
</evidence>
<organism evidence="11 12">
    <name type="scientific">Nocardia stercoris</name>
    <dbReference type="NCBI Taxonomy" id="2483361"/>
    <lineage>
        <taxon>Bacteria</taxon>
        <taxon>Bacillati</taxon>
        <taxon>Actinomycetota</taxon>
        <taxon>Actinomycetes</taxon>
        <taxon>Mycobacteriales</taxon>
        <taxon>Nocardiaceae</taxon>
        <taxon>Nocardia</taxon>
    </lineage>
</organism>
<feature type="domain" description="Glycosyltransferase RgtA/B/C/D-like" evidence="9">
    <location>
        <begin position="90"/>
        <end position="242"/>
    </location>
</feature>
<evidence type="ECO:0000259" key="10">
    <source>
        <dbReference type="Pfam" id="PF24878"/>
    </source>
</evidence>
<dbReference type="GO" id="GO:0016763">
    <property type="term" value="F:pentosyltransferase activity"/>
    <property type="evidence" value="ECO:0007669"/>
    <property type="project" value="TreeGrafter"/>
</dbReference>
<comment type="subcellular location">
    <subcellularLocation>
        <location evidence="1">Cell membrane</location>
        <topology evidence="1">Multi-pass membrane protein</topology>
    </subcellularLocation>
</comment>
<dbReference type="GO" id="GO:0009103">
    <property type="term" value="P:lipopolysaccharide biosynthetic process"/>
    <property type="evidence" value="ECO:0007669"/>
    <property type="project" value="UniProtKB-ARBA"/>
</dbReference>
<dbReference type="InterPro" id="IPR056785">
    <property type="entry name" value="YkcA/B-like_C"/>
</dbReference>
<feature type="transmembrane region" description="Helical" evidence="8">
    <location>
        <begin position="108"/>
        <end position="127"/>
    </location>
</feature>
<feature type="transmembrane region" description="Helical" evidence="8">
    <location>
        <begin position="31"/>
        <end position="50"/>
    </location>
</feature>
<evidence type="ECO:0000256" key="1">
    <source>
        <dbReference type="ARBA" id="ARBA00004651"/>
    </source>
</evidence>
<dbReference type="GO" id="GO:0005886">
    <property type="term" value="C:plasma membrane"/>
    <property type="evidence" value="ECO:0007669"/>
    <property type="project" value="UniProtKB-SubCell"/>
</dbReference>
<evidence type="ECO:0000256" key="8">
    <source>
        <dbReference type="SAM" id="Phobius"/>
    </source>
</evidence>
<dbReference type="InterPro" id="IPR050297">
    <property type="entry name" value="LipidA_mod_glycosyltrf_83"/>
</dbReference>
<dbReference type="Pfam" id="PF13231">
    <property type="entry name" value="PMT_2"/>
    <property type="match status" value="1"/>
</dbReference>
<dbReference type="GO" id="GO:0010041">
    <property type="term" value="P:response to iron(III) ion"/>
    <property type="evidence" value="ECO:0007669"/>
    <property type="project" value="TreeGrafter"/>
</dbReference>
<keyword evidence="3" id="KW-0328">Glycosyltransferase</keyword>
<evidence type="ECO:0000256" key="4">
    <source>
        <dbReference type="ARBA" id="ARBA00022679"/>
    </source>
</evidence>
<dbReference type="OrthoDB" id="5241882at2"/>
<keyword evidence="5 8" id="KW-0812">Transmembrane</keyword>